<dbReference type="AlphaFoldDB" id="A0A9J6H9I4"/>
<dbReference type="EMBL" id="JABSTR010001233">
    <property type="protein sequence ID" value="KAH9383665.1"/>
    <property type="molecule type" value="Genomic_DNA"/>
</dbReference>
<keyword evidence="3" id="KW-1185">Reference proteome</keyword>
<proteinExistence type="predicted"/>
<reference evidence="2 3" key="1">
    <citation type="journal article" date="2020" name="Cell">
        <title>Large-Scale Comparative Analyses of Tick Genomes Elucidate Their Genetic Diversity and Vector Capacities.</title>
        <authorList>
            <consortium name="Tick Genome and Microbiome Consortium (TIGMIC)"/>
            <person name="Jia N."/>
            <person name="Wang J."/>
            <person name="Shi W."/>
            <person name="Du L."/>
            <person name="Sun Y."/>
            <person name="Zhan W."/>
            <person name="Jiang J.F."/>
            <person name="Wang Q."/>
            <person name="Zhang B."/>
            <person name="Ji P."/>
            <person name="Bell-Sakyi L."/>
            <person name="Cui X.M."/>
            <person name="Yuan T.T."/>
            <person name="Jiang B.G."/>
            <person name="Yang W.F."/>
            <person name="Lam T.T."/>
            <person name="Chang Q.C."/>
            <person name="Ding S.J."/>
            <person name="Wang X.J."/>
            <person name="Zhu J.G."/>
            <person name="Ruan X.D."/>
            <person name="Zhao L."/>
            <person name="Wei J.T."/>
            <person name="Ye R.Z."/>
            <person name="Que T.C."/>
            <person name="Du C.H."/>
            <person name="Zhou Y.H."/>
            <person name="Cheng J.X."/>
            <person name="Dai P.F."/>
            <person name="Guo W.B."/>
            <person name="Han X.H."/>
            <person name="Huang E.J."/>
            <person name="Li L.F."/>
            <person name="Wei W."/>
            <person name="Gao Y.C."/>
            <person name="Liu J.Z."/>
            <person name="Shao H.Z."/>
            <person name="Wang X."/>
            <person name="Wang C.C."/>
            <person name="Yang T.C."/>
            <person name="Huo Q.B."/>
            <person name="Li W."/>
            <person name="Chen H.Y."/>
            <person name="Chen S.E."/>
            <person name="Zhou L.G."/>
            <person name="Ni X.B."/>
            <person name="Tian J.H."/>
            <person name="Sheng Y."/>
            <person name="Liu T."/>
            <person name="Pan Y.S."/>
            <person name="Xia L.Y."/>
            <person name="Li J."/>
            <person name="Zhao F."/>
            <person name="Cao W.C."/>
        </authorList>
    </citation>
    <scope>NUCLEOTIDE SEQUENCE [LARGE SCALE GENOMIC DNA]</scope>
    <source>
        <strain evidence="2">HaeL-2018</strain>
    </source>
</reference>
<protein>
    <recommendedName>
        <fullName evidence="1">Endonuclease/exonuclease/phosphatase domain-containing protein</fullName>
    </recommendedName>
</protein>
<dbReference type="Proteomes" id="UP000821853">
    <property type="component" value="Unassembled WGS sequence"/>
</dbReference>
<evidence type="ECO:0000313" key="3">
    <source>
        <dbReference type="Proteomes" id="UP000821853"/>
    </source>
</evidence>
<feature type="domain" description="Endonuclease/exonuclease/phosphatase" evidence="1">
    <location>
        <begin position="80"/>
        <end position="195"/>
    </location>
</feature>
<dbReference type="PANTHER" id="PTHR33273">
    <property type="entry name" value="DOMAIN-CONTAINING PROTEIN, PUTATIVE-RELATED"/>
    <property type="match status" value="1"/>
</dbReference>
<dbReference type="VEuPathDB" id="VectorBase:HLOH_043699"/>
<gene>
    <name evidence="2" type="ORF">HPB48_025417</name>
</gene>
<dbReference type="InterPro" id="IPR005135">
    <property type="entry name" value="Endo/exonuclease/phosphatase"/>
</dbReference>
<dbReference type="Gene3D" id="3.60.10.10">
    <property type="entry name" value="Endonuclease/exonuclease/phosphatase"/>
    <property type="match status" value="1"/>
</dbReference>
<dbReference type="InterPro" id="IPR036691">
    <property type="entry name" value="Endo/exonu/phosph_ase_sf"/>
</dbReference>
<accession>A0A9J6H9I4</accession>
<dbReference type="PANTHER" id="PTHR33273:SF4">
    <property type="entry name" value="ENDONUCLEASE_EXONUCLEASE_PHOSPHATASE DOMAIN-CONTAINING PROTEIN"/>
    <property type="match status" value="1"/>
</dbReference>
<sequence length="269" mass="30073">MELNLHISGQDDPPAIIALQETNGKPRFSGYITYTDPSGTGTAVLVRNNVAATQHVTAQSGCEHTLVEVHAREIGSTRNIFVMSAYCRPSQRQYDFDRTVQEAKRLAGTRPLLILGDFNAPHTLWGYKFLSKRGKALVRTMEDQDLVLLNEPGVTTRRGNSVARDTTPDLSWLAGSLDASWRCEEVDLGSDHSIISITVRGPCFRAELGKARITDWDKMRKFTQEDEDATGEDAGRDYKTQSYEEWARNQKQALQKFTQEIATTTETSA</sequence>
<dbReference type="OrthoDB" id="6513770at2759"/>
<dbReference type="SUPFAM" id="SSF56219">
    <property type="entry name" value="DNase I-like"/>
    <property type="match status" value="1"/>
</dbReference>
<comment type="caution">
    <text evidence="2">The sequence shown here is derived from an EMBL/GenBank/DDBJ whole genome shotgun (WGS) entry which is preliminary data.</text>
</comment>
<name>A0A9J6H9I4_HAELO</name>
<evidence type="ECO:0000313" key="2">
    <source>
        <dbReference type="EMBL" id="KAH9383665.1"/>
    </source>
</evidence>
<organism evidence="2 3">
    <name type="scientific">Haemaphysalis longicornis</name>
    <name type="common">Bush tick</name>
    <dbReference type="NCBI Taxonomy" id="44386"/>
    <lineage>
        <taxon>Eukaryota</taxon>
        <taxon>Metazoa</taxon>
        <taxon>Ecdysozoa</taxon>
        <taxon>Arthropoda</taxon>
        <taxon>Chelicerata</taxon>
        <taxon>Arachnida</taxon>
        <taxon>Acari</taxon>
        <taxon>Parasitiformes</taxon>
        <taxon>Ixodida</taxon>
        <taxon>Ixodoidea</taxon>
        <taxon>Ixodidae</taxon>
        <taxon>Haemaphysalinae</taxon>
        <taxon>Haemaphysalis</taxon>
    </lineage>
</organism>
<dbReference type="Pfam" id="PF14529">
    <property type="entry name" value="Exo_endo_phos_2"/>
    <property type="match status" value="1"/>
</dbReference>
<evidence type="ECO:0000259" key="1">
    <source>
        <dbReference type="Pfam" id="PF14529"/>
    </source>
</evidence>
<dbReference type="OMA" id="YITYADP"/>
<dbReference type="GO" id="GO:0003824">
    <property type="term" value="F:catalytic activity"/>
    <property type="evidence" value="ECO:0007669"/>
    <property type="project" value="InterPro"/>
</dbReference>